<dbReference type="InterPro" id="IPR050659">
    <property type="entry name" value="Peptidase_M24B"/>
</dbReference>
<name>X0UMK3_9ZZZZ</name>
<dbReference type="SUPFAM" id="SSF55920">
    <property type="entry name" value="Creatinase/aminopeptidase"/>
    <property type="match status" value="1"/>
</dbReference>
<dbReference type="PANTHER" id="PTHR46112">
    <property type="entry name" value="AMINOPEPTIDASE"/>
    <property type="match status" value="1"/>
</dbReference>
<dbReference type="PANTHER" id="PTHR46112:SF2">
    <property type="entry name" value="XAA-PRO AMINOPEPTIDASE P-RELATED"/>
    <property type="match status" value="1"/>
</dbReference>
<sequence>QNSPLTQVARTFAVEGPSPEQREIYQGVRSAYQAALSAAKPDNPVSQVAKAAYDTLASKGYKKHIQHDFGHGIGLDLPEKPSIRMEERGVIQPGMVLVIHPAIRKKGSGGAFLGGTVVVTKKGATPLHKIPEHL</sequence>
<accession>X0UMK3</accession>
<dbReference type="InterPro" id="IPR000994">
    <property type="entry name" value="Pept_M24"/>
</dbReference>
<gene>
    <name evidence="2" type="ORF">S01H1_32917</name>
</gene>
<dbReference type="InterPro" id="IPR036005">
    <property type="entry name" value="Creatinase/aminopeptidase-like"/>
</dbReference>
<organism evidence="2">
    <name type="scientific">marine sediment metagenome</name>
    <dbReference type="NCBI Taxonomy" id="412755"/>
    <lineage>
        <taxon>unclassified sequences</taxon>
        <taxon>metagenomes</taxon>
        <taxon>ecological metagenomes</taxon>
    </lineage>
</organism>
<feature type="non-terminal residue" evidence="2">
    <location>
        <position position="1"/>
    </location>
</feature>
<dbReference type="Pfam" id="PF00557">
    <property type="entry name" value="Peptidase_M24"/>
    <property type="match status" value="1"/>
</dbReference>
<proteinExistence type="predicted"/>
<protein>
    <recommendedName>
        <fullName evidence="1">Peptidase M24 domain-containing protein</fullName>
    </recommendedName>
</protein>
<feature type="domain" description="Peptidase M24" evidence="1">
    <location>
        <begin position="6"/>
        <end position="121"/>
    </location>
</feature>
<dbReference type="EMBL" id="BARS01020412">
    <property type="protein sequence ID" value="GAG06964.1"/>
    <property type="molecule type" value="Genomic_DNA"/>
</dbReference>
<evidence type="ECO:0000313" key="2">
    <source>
        <dbReference type="EMBL" id="GAG06964.1"/>
    </source>
</evidence>
<evidence type="ECO:0000259" key="1">
    <source>
        <dbReference type="Pfam" id="PF00557"/>
    </source>
</evidence>
<dbReference type="Gene3D" id="3.90.230.10">
    <property type="entry name" value="Creatinase/methionine aminopeptidase superfamily"/>
    <property type="match status" value="1"/>
</dbReference>
<reference evidence="2" key="1">
    <citation type="journal article" date="2014" name="Front. Microbiol.">
        <title>High frequency of phylogenetically diverse reductive dehalogenase-homologous genes in deep subseafloor sedimentary metagenomes.</title>
        <authorList>
            <person name="Kawai M."/>
            <person name="Futagami T."/>
            <person name="Toyoda A."/>
            <person name="Takaki Y."/>
            <person name="Nishi S."/>
            <person name="Hori S."/>
            <person name="Arai W."/>
            <person name="Tsubouchi T."/>
            <person name="Morono Y."/>
            <person name="Uchiyama I."/>
            <person name="Ito T."/>
            <person name="Fujiyama A."/>
            <person name="Inagaki F."/>
            <person name="Takami H."/>
        </authorList>
    </citation>
    <scope>NUCLEOTIDE SEQUENCE</scope>
    <source>
        <strain evidence="2">Expedition CK06-06</strain>
    </source>
</reference>
<comment type="caution">
    <text evidence="2">The sequence shown here is derived from an EMBL/GenBank/DDBJ whole genome shotgun (WGS) entry which is preliminary data.</text>
</comment>
<dbReference type="AlphaFoldDB" id="X0UMK3"/>